<proteinExistence type="predicted"/>
<dbReference type="AlphaFoldDB" id="A0A1G9D8D4"/>
<dbReference type="SUPFAM" id="SSF53218">
    <property type="entry name" value="Molybdenum cofactor biosynthesis proteins"/>
    <property type="match status" value="1"/>
</dbReference>
<sequence>MEFTIGVVTASDKGSIGQRQDTSGPLIAEILQDLGGILKEYVIVPDERQKIADTLQYMCDVTKLDVIFTTGGTGFSPRDVTPEATLDVIERLVPGIPEAIRMKSLSITPKAMLSRGVAGIRKQTLIINLPGSPKGVRESLEVILPALSHGIGILKGIEGECGNHKK</sequence>
<evidence type="ECO:0000256" key="2">
    <source>
        <dbReference type="ARBA" id="ARBA00023150"/>
    </source>
</evidence>
<keyword evidence="5" id="KW-1185">Reference proteome</keyword>
<gene>
    <name evidence="4" type="ORF">SAMN05660472_01674</name>
</gene>
<dbReference type="PANTHER" id="PTHR43764:SF1">
    <property type="entry name" value="MOLYBDOPTERIN MOLYBDOTRANSFERASE"/>
    <property type="match status" value="1"/>
</dbReference>
<accession>A0A1G9D8D4</accession>
<evidence type="ECO:0000313" key="5">
    <source>
        <dbReference type="Proteomes" id="UP000198718"/>
    </source>
</evidence>
<dbReference type="NCBIfam" id="TIGR00177">
    <property type="entry name" value="molyb_syn"/>
    <property type="match status" value="1"/>
</dbReference>
<dbReference type="RefSeq" id="WP_090553251.1">
    <property type="nucleotide sequence ID" value="NZ_FNFP01000002.1"/>
</dbReference>
<name>A0A1G9D8D4_9FIRM</name>
<dbReference type="STRING" id="393762.SAMN05660472_01674"/>
<dbReference type="InterPro" id="IPR001453">
    <property type="entry name" value="MoaB/Mog_dom"/>
</dbReference>
<dbReference type="GO" id="GO:0016779">
    <property type="term" value="F:nucleotidyltransferase activity"/>
    <property type="evidence" value="ECO:0007669"/>
    <property type="project" value="UniProtKB-KW"/>
</dbReference>
<dbReference type="InterPro" id="IPR036425">
    <property type="entry name" value="MoaB/Mog-like_dom_sf"/>
</dbReference>
<dbReference type="OrthoDB" id="9784492at2"/>
<dbReference type="CDD" id="cd00886">
    <property type="entry name" value="MogA_MoaB"/>
    <property type="match status" value="1"/>
</dbReference>
<dbReference type="GO" id="GO:0006777">
    <property type="term" value="P:Mo-molybdopterin cofactor biosynthetic process"/>
    <property type="evidence" value="ECO:0007669"/>
    <property type="project" value="UniProtKB-KW"/>
</dbReference>
<keyword evidence="4" id="KW-0808">Transferase</keyword>
<dbReference type="Gene3D" id="3.40.980.10">
    <property type="entry name" value="MoaB/Mog-like domain"/>
    <property type="match status" value="1"/>
</dbReference>
<keyword evidence="2" id="KW-0501">Molybdenum cofactor biosynthesis</keyword>
<evidence type="ECO:0000313" key="4">
    <source>
        <dbReference type="EMBL" id="SDK60123.1"/>
    </source>
</evidence>
<organism evidence="4 5">
    <name type="scientific">Natronincola ferrireducens</name>
    <dbReference type="NCBI Taxonomy" id="393762"/>
    <lineage>
        <taxon>Bacteria</taxon>
        <taxon>Bacillati</taxon>
        <taxon>Bacillota</taxon>
        <taxon>Clostridia</taxon>
        <taxon>Peptostreptococcales</taxon>
        <taxon>Natronincolaceae</taxon>
        <taxon>Natronincola</taxon>
    </lineage>
</organism>
<dbReference type="Pfam" id="PF00994">
    <property type="entry name" value="MoCF_biosynth"/>
    <property type="match status" value="1"/>
</dbReference>
<dbReference type="PANTHER" id="PTHR43764">
    <property type="entry name" value="MOLYBDENUM COFACTOR BIOSYNTHESIS"/>
    <property type="match status" value="1"/>
</dbReference>
<dbReference type="Proteomes" id="UP000198718">
    <property type="component" value="Unassembled WGS sequence"/>
</dbReference>
<keyword evidence="4" id="KW-0548">Nucleotidyltransferase</keyword>
<dbReference type="SMART" id="SM00852">
    <property type="entry name" value="MoCF_biosynth"/>
    <property type="match status" value="1"/>
</dbReference>
<dbReference type="InterPro" id="IPR051920">
    <property type="entry name" value="MPT_Adenylyltrnsfr/MoaC-Rel"/>
</dbReference>
<reference evidence="4 5" key="1">
    <citation type="submission" date="2016-10" db="EMBL/GenBank/DDBJ databases">
        <authorList>
            <person name="de Groot N.N."/>
        </authorList>
    </citation>
    <scope>NUCLEOTIDE SEQUENCE [LARGE SCALE GENOMIC DNA]</scope>
    <source>
        <strain evidence="4 5">DSM 18346</strain>
    </source>
</reference>
<protein>
    <submittedName>
        <fullName evidence="4">Molybdopterin adenylyltransferase</fullName>
    </submittedName>
</protein>
<dbReference type="EMBL" id="FNFP01000002">
    <property type="protein sequence ID" value="SDK60123.1"/>
    <property type="molecule type" value="Genomic_DNA"/>
</dbReference>
<comment type="pathway">
    <text evidence="1">Cofactor biosynthesis; molybdopterin biosynthesis.</text>
</comment>
<feature type="domain" description="MoaB/Mog" evidence="3">
    <location>
        <begin position="6"/>
        <end position="150"/>
    </location>
</feature>
<evidence type="ECO:0000259" key="3">
    <source>
        <dbReference type="SMART" id="SM00852"/>
    </source>
</evidence>
<evidence type="ECO:0000256" key="1">
    <source>
        <dbReference type="ARBA" id="ARBA00005046"/>
    </source>
</evidence>